<proteinExistence type="predicted"/>
<dbReference type="GO" id="GO:0009055">
    <property type="term" value="F:electron transfer activity"/>
    <property type="evidence" value="ECO:0007669"/>
    <property type="project" value="InterPro"/>
</dbReference>
<evidence type="ECO:0000313" key="11">
    <source>
        <dbReference type="Proteomes" id="UP001205105"/>
    </source>
</evidence>
<evidence type="ECO:0000313" key="10">
    <source>
        <dbReference type="EMBL" id="KAI7836347.1"/>
    </source>
</evidence>
<dbReference type="GO" id="GO:0005506">
    <property type="term" value="F:iron ion binding"/>
    <property type="evidence" value="ECO:0007669"/>
    <property type="project" value="InterPro"/>
</dbReference>
<accession>A0AAD5H1W7</accession>
<organism evidence="10 11">
    <name type="scientific">Chlorella ohadii</name>
    <dbReference type="NCBI Taxonomy" id="2649997"/>
    <lineage>
        <taxon>Eukaryota</taxon>
        <taxon>Viridiplantae</taxon>
        <taxon>Chlorophyta</taxon>
        <taxon>core chlorophytes</taxon>
        <taxon>Trebouxiophyceae</taxon>
        <taxon>Chlorellales</taxon>
        <taxon>Chlorellaceae</taxon>
        <taxon>Chlorella clade</taxon>
        <taxon>Chlorella</taxon>
    </lineage>
</organism>
<evidence type="ECO:0000259" key="9">
    <source>
        <dbReference type="PROSITE" id="PS50089"/>
    </source>
</evidence>
<dbReference type="GO" id="GO:0005634">
    <property type="term" value="C:nucleus"/>
    <property type="evidence" value="ECO:0007669"/>
    <property type="project" value="TreeGrafter"/>
</dbReference>
<keyword evidence="4" id="KW-0479">Metal-binding</keyword>
<dbReference type="GO" id="GO:0008270">
    <property type="term" value="F:zinc ion binding"/>
    <property type="evidence" value="ECO:0007669"/>
    <property type="project" value="UniProtKB-KW"/>
</dbReference>
<sequence length="238" mass="24546">MPAIYCHSCQAQFSVPQNEGVCPNCGGGFVEEVAQARSAAAGPTTGSGTYSARSYTLPGGMGNVRIVTSTGGALPPGFGGGFGGPGMGGDPFVNSVLEALLGGGFVHPGAGAGPFAGMPMPAMGGGMAQEQEWLDQVMSRIMNEYQPPSQAAAQRAVRSLPKLTVRAKDAAGEPGEGEALARAGEPCSVCHDEYREGEEVLELPCGHNYHADCLLPWLETHNTCPGGCFDSLLLAWSW</sequence>
<dbReference type="SUPFAM" id="SSF57850">
    <property type="entry name" value="RING/U-box"/>
    <property type="match status" value="1"/>
</dbReference>
<feature type="domain" description="RING-type" evidence="9">
    <location>
        <begin position="187"/>
        <end position="225"/>
    </location>
</feature>
<dbReference type="InterPro" id="IPR051834">
    <property type="entry name" value="RING_finger_E3_ligase"/>
</dbReference>
<evidence type="ECO:0000256" key="8">
    <source>
        <dbReference type="PROSITE-ProRule" id="PRU00175"/>
    </source>
</evidence>
<dbReference type="AlphaFoldDB" id="A0AAD5H1W7"/>
<comment type="caution">
    <text evidence="10">The sequence shown here is derived from an EMBL/GenBank/DDBJ whole genome shotgun (WGS) entry which is preliminary data.</text>
</comment>
<dbReference type="InterPro" id="IPR002321">
    <property type="entry name" value="Cyt_c_II"/>
</dbReference>
<evidence type="ECO:0000256" key="3">
    <source>
        <dbReference type="ARBA" id="ARBA00022679"/>
    </source>
</evidence>
<dbReference type="InterPro" id="IPR039525">
    <property type="entry name" value="RNF126-like_zinc-ribbon"/>
</dbReference>
<keyword evidence="7" id="KW-0862">Zinc</keyword>
<dbReference type="SMART" id="SM00184">
    <property type="entry name" value="RING"/>
    <property type="match status" value="1"/>
</dbReference>
<dbReference type="InterPro" id="IPR001841">
    <property type="entry name" value="Znf_RING"/>
</dbReference>
<dbReference type="PROSITE" id="PS50089">
    <property type="entry name" value="ZF_RING_2"/>
    <property type="match status" value="1"/>
</dbReference>
<dbReference type="Pfam" id="PF14369">
    <property type="entry name" value="Zn_ribbon_19"/>
    <property type="match status" value="1"/>
</dbReference>
<keyword evidence="3" id="KW-0808">Transferase</keyword>
<dbReference type="GO" id="GO:0020037">
    <property type="term" value="F:heme binding"/>
    <property type="evidence" value="ECO:0007669"/>
    <property type="project" value="InterPro"/>
</dbReference>
<dbReference type="PANTHER" id="PTHR45931:SF3">
    <property type="entry name" value="RING ZINC FINGER-CONTAINING PROTEIN"/>
    <property type="match status" value="1"/>
</dbReference>
<keyword evidence="11" id="KW-1185">Reference proteome</keyword>
<dbReference type="InterPro" id="IPR013083">
    <property type="entry name" value="Znf_RING/FYVE/PHD"/>
</dbReference>
<dbReference type="Pfam" id="PF13639">
    <property type="entry name" value="zf-RING_2"/>
    <property type="match status" value="1"/>
</dbReference>
<evidence type="ECO:0000256" key="1">
    <source>
        <dbReference type="ARBA" id="ARBA00000900"/>
    </source>
</evidence>
<dbReference type="CDD" id="cd16454">
    <property type="entry name" value="RING-H2_PA-TM-RING"/>
    <property type="match status" value="1"/>
</dbReference>
<evidence type="ECO:0000256" key="2">
    <source>
        <dbReference type="ARBA" id="ARBA00012483"/>
    </source>
</evidence>
<dbReference type="EC" id="2.3.2.27" evidence="2"/>
<evidence type="ECO:0000256" key="7">
    <source>
        <dbReference type="ARBA" id="ARBA00022833"/>
    </source>
</evidence>
<gene>
    <name evidence="10" type="ORF">COHA_009770</name>
</gene>
<keyword evidence="6" id="KW-0833">Ubl conjugation pathway</keyword>
<comment type="catalytic activity">
    <reaction evidence="1">
        <text>S-ubiquitinyl-[E2 ubiquitin-conjugating enzyme]-L-cysteine + [acceptor protein]-L-lysine = [E2 ubiquitin-conjugating enzyme]-L-cysteine + N(6)-ubiquitinyl-[acceptor protein]-L-lysine.</text>
        <dbReference type="EC" id="2.3.2.27"/>
    </reaction>
</comment>
<protein>
    <recommendedName>
        <fullName evidence="2">RING-type E3 ubiquitin transferase</fullName>
        <ecNumber evidence="2">2.3.2.27</ecNumber>
    </recommendedName>
</protein>
<evidence type="ECO:0000256" key="6">
    <source>
        <dbReference type="ARBA" id="ARBA00022786"/>
    </source>
</evidence>
<evidence type="ECO:0000256" key="4">
    <source>
        <dbReference type="ARBA" id="ARBA00022723"/>
    </source>
</evidence>
<dbReference type="PANTHER" id="PTHR45931">
    <property type="entry name" value="SI:CH211-59O9.10"/>
    <property type="match status" value="1"/>
</dbReference>
<dbReference type="EMBL" id="JADXDR010000192">
    <property type="protein sequence ID" value="KAI7836347.1"/>
    <property type="molecule type" value="Genomic_DNA"/>
</dbReference>
<dbReference type="GO" id="GO:0061630">
    <property type="term" value="F:ubiquitin protein ligase activity"/>
    <property type="evidence" value="ECO:0007669"/>
    <property type="project" value="UniProtKB-EC"/>
</dbReference>
<dbReference type="Proteomes" id="UP001205105">
    <property type="component" value="Unassembled WGS sequence"/>
</dbReference>
<evidence type="ECO:0000256" key="5">
    <source>
        <dbReference type="ARBA" id="ARBA00022771"/>
    </source>
</evidence>
<name>A0AAD5H1W7_9CHLO</name>
<dbReference type="Gene3D" id="3.30.40.10">
    <property type="entry name" value="Zinc/RING finger domain, C3HC4 (zinc finger)"/>
    <property type="match status" value="1"/>
</dbReference>
<dbReference type="PROSITE" id="PS51009">
    <property type="entry name" value="CYTCII"/>
    <property type="match status" value="1"/>
</dbReference>
<reference evidence="10" key="1">
    <citation type="submission" date="2020-11" db="EMBL/GenBank/DDBJ databases">
        <title>Chlorella ohadii genome sequencing and assembly.</title>
        <authorList>
            <person name="Murik O."/>
            <person name="Treves H."/>
            <person name="Kedem I."/>
            <person name="Shotland Y."/>
            <person name="Kaplan A."/>
        </authorList>
    </citation>
    <scope>NUCLEOTIDE SEQUENCE</scope>
    <source>
        <strain evidence="10">1</strain>
    </source>
</reference>
<keyword evidence="5 8" id="KW-0863">Zinc-finger</keyword>
<dbReference type="GO" id="GO:0006511">
    <property type="term" value="P:ubiquitin-dependent protein catabolic process"/>
    <property type="evidence" value="ECO:0007669"/>
    <property type="project" value="TreeGrafter"/>
</dbReference>